<keyword evidence="3" id="KW-1185">Reference proteome</keyword>
<accession>A0ABQ0G4V6</accession>
<name>A0ABQ0G4V6_9PEZI</name>
<feature type="region of interest" description="Disordered" evidence="1">
    <location>
        <begin position="36"/>
        <end position="68"/>
    </location>
</feature>
<proteinExistence type="predicted"/>
<protein>
    <submittedName>
        <fullName evidence="2">Uncharacterized protein</fullName>
    </submittedName>
</protein>
<sequence length="484" mass="53420">MEFEFVSNNTAIDGASRKRIRSRAARGRNVGKTLTRRSRTNAPSTGQIFRASNSLESTGNEARETSASSSWIQQRACESLSIISLGFFPPSWPRYMGATNYLYRAVSFLSGLRYIRGLENALDYSTEPPSRWIQPMFSDEAYYHGAMAVSITVLNKLCTHPEAPGAAVSHLCDTFRLVNSRLSGPDAVSDENLAAVVILEMYERCRGQYREGLVHLNGLQRMTELRGGIFKLATSRPDVVQKILRSDLEHALYLDTPTRFRAADIAALLRNNSIPTIPRRLGQARPHRTPPPPLPSLAPYLASVLSDATQLSQLLHDTATSKPPRPRVNCCDLHGTLFILGYRLVQARSLPCPSATDRVVYAALAAFLLSFSVGSMGNWSLPPHLVAMARLEARQTGDEPAAEGEMLLWMVFVCMATGVFDAEDEVWLVPRTVEILGALGLDVASGVGGWEGVAQRLEQFPWIDEMHGKKGRAYWNRVVNLAGC</sequence>
<evidence type="ECO:0000313" key="2">
    <source>
        <dbReference type="EMBL" id="GAB1312802.1"/>
    </source>
</evidence>
<gene>
    <name evidence="2" type="ORF">MFIFM68171_03012</name>
</gene>
<dbReference type="PANTHER" id="PTHR37540:SF9">
    <property type="entry name" value="ZN(2)-C6 FUNGAL-TYPE DOMAIN-CONTAINING PROTEIN"/>
    <property type="match status" value="1"/>
</dbReference>
<comment type="caution">
    <text evidence="2">The sequence shown here is derived from an EMBL/GenBank/DDBJ whole genome shotgun (WGS) entry which is preliminary data.</text>
</comment>
<dbReference type="EMBL" id="BAAFSV010000002">
    <property type="protein sequence ID" value="GAB1312802.1"/>
    <property type="molecule type" value="Genomic_DNA"/>
</dbReference>
<evidence type="ECO:0000313" key="3">
    <source>
        <dbReference type="Proteomes" id="UP001628179"/>
    </source>
</evidence>
<reference evidence="2 3" key="1">
    <citation type="submission" date="2024-09" db="EMBL/GenBank/DDBJ databases">
        <title>Itraconazole resistance in Madurella fahalii resulting from another homologue of gene encoding cytochrome P450 14-alpha sterol demethylase (CYP51).</title>
        <authorList>
            <person name="Yoshioka I."/>
            <person name="Fahal A.H."/>
            <person name="Kaneko S."/>
            <person name="Yaguchi T."/>
        </authorList>
    </citation>
    <scope>NUCLEOTIDE SEQUENCE [LARGE SCALE GENOMIC DNA]</scope>
    <source>
        <strain evidence="2 3">IFM 68171</strain>
    </source>
</reference>
<dbReference type="PANTHER" id="PTHR37540">
    <property type="entry name" value="TRANSCRIPTION FACTOR (ACR-2), PUTATIVE-RELATED-RELATED"/>
    <property type="match status" value="1"/>
</dbReference>
<evidence type="ECO:0000256" key="1">
    <source>
        <dbReference type="SAM" id="MobiDB-lite"/>
    </source>
</evidence>
<feature type="compositionally biased region" description="Polar residues" evidence="1">
    <location>
        <begin position="40"/>
        <end position="68"/>
    </location>
</feature>
<organism evidence="2 3">
    <name type="scientific">Madurella fahalii</name>
    <dbReference type="NCBI Taxonomy" id="1157608"/>
    <lineage>
        <taxon>Eukaryota</taxon>
        <taxon>Fungi</taxon>
        <taxon>Dikarya</taxon>
        <taxon>Ascomycota</taxon>
        <taxon>Pezizomycotina</taxon>
        <taxon>Sordariomycetes</taxon>
        <taxon>Sordariomycetidae</taxon>
        <taxon>Sordariales</taxon>
        <taxon>Sordariales incertae sedis</taxon>
        <taxon>Madurella</taxon>
    </lineage>
</organism>
<dbReference type="RefSeq" id="XP_070914535.1">
    <property type="nucleotide sequence ID" value="XM_071058434.1"/>
</dbReference>
<dbReference type="Proteomes" id="UP001628179">
    <property type="component" value="Unassembled WGS sequence"/>
</dbReference>
<dbReference type="GeneID" id="98173757"/>